<comment type="caution">
    <text evidence="2">The sequence shown here is derived from an EMBL/GenBank/DDBJ whole genome shotgun (WGS) entry which is preliminary data.</text>
</comment>
<dbReference type="InterPro" id="IPR011042">
    <property type="entry name" value="6-blade_b-propeller_TolB-like"/>
</dbReference>
<proteinExistence type="predicted"/>
<evidence type="ECO:0008006" key="4">
    <source>
        <dbReference type="Google" id="ProtNLM"/>
    </source>
</evidence>
<accession>A0A9Q1UYQ2</accession>
<dbReference type="AlphaFoldDB" id="A0A9Q1UYQ2"/>
<name>A0A9Q1UYQ2_CLOBO</name>
<dbReference type="EMBL" id="LGVR01000028">
    <property type="protein sequence ID" value="KOA88567.1"/>
    <property type="molecule type" value="Genomic_DNA"/>
</dbReference>
<keyword evidence="1" id="KW-0812">Transmembrane</keyword>
<keyword evidence="1" id="KW-0472">Membrane</keyword>
<feature type="transmembrane region" description="Helical" evidence="1">
    <location>
        <begin position="7"/>
        <end position="25"/>
    </location>
</feature>
<dbReference type="Proteomes" id="UP000037540">
    <property type="component" value="Unassembled WGS sequence"/>
</dbReference>
<dbReference type="Gene3D" id="2.120.10.30">
    <property type="entry name" value="TolB, C-terminal domain"/>
    <property type="match status" value="1"/>
</dbReference>
<sequence>MKAVKRIIAWICISLGMQIAVLYYVDNYLFSTENVSSKIVSTKVEDNKGHKKSNINIEIPEYAQNKSVSCDGQYLAYVENDRLKIVDTYTGDEENIELQEGLHMSYYKWAPDRNILLMAAKKRSEDKSKFIFYSYDAEKGEKTKLQTKDEKETSFIASRETEVQDIELSPFTNMIYIKSGVKDGKSNIHKINIMQKIDKVESEISTIGNIKIIPNDDSIAYEATNKHKVYVTGKSTSLNINGVDKLCLIDVDDNDVVYLGEVENSLTSEGTKVKNIYCGIREKSPDNTKIEDDNILKCKKGKSKKSKVNTNVSYKWNRIVLDKSIDKKDIYVSRNGKVYVNDKLRGVVTELTSKEEVKYKGIFLQMYDRGIASISEGKLVETPLK</sequence>
<dbReference type="OrthoDB" id="1630871at2"/>
<gene>
    <name evidence="2" type="ORF">ADU74_06425</name>
</gene>
<protein>
    <recommendedName>
        <fullName evidence="4">Dipeptidyl peptidase IV</fullName>
    </recommendedName>
</protein>
<evidence type="ECO:0000313" key="3">
    <source>
        <dbReference type="Proteomes" id="UP000037540"/>
    </source>
</evidence>
<evidence type="ECO:0000313" key="2">
    <source>
        <dbReference type="EMBL" id="KOA88567.1"/>
    </source>
</evidence>
<dbReference type="RefSeq" id="WP_013726298.1">
    <property type="nucleotide sequence ID" value="NZ_LGVO01000024.1"/>
</dbReference>
<keyword evidence="1" id="KW-1133">Transmembrane helix</keyword>
<dbReference type="SUPFAM" id="SSF82171">
    <property type="entry name" value="DPP6 N-terminal domain-like"/>
    <property type="match status" value="1"/>
</dbReference>
<evidence type="ECO:0000256" key="1">
    <source>
        <dbReference type="SAM" id="Phobius"/>
    </source>
</evidence>
<organism evidence="2 3">
    <name type="scientific">Clostridium botulinum</name>
    <dbReference type="NCBI Taxonomy" id="1491"/>
    <lineage>
        <taxon>Bacteria</taxon>
        <taxon>Bacillati</taxon>
        <taxon>Bacillota</taxon>
        <taxon>Clostridia</taxon>
        <taxon>Eubacteriales</taxon>
        <taxon>Clostridiaceae</taxon>
        <taxon>Clostridium</taxon>
    </lineage>
</organism>
<reference evidence="2 3" key="1">
    <citation type="submission" date="2015-07" db="EMBL/GenBank/DDBJ databases">
        <title>Draft genome sequences of 17 French Clostridium botulinum group III.</title>
        <authorList>
            <person name="Woudstra C."/>
            <person name="Le Marechal C."/>
            <person name="Souillard R."/>
            <person name="Bayon-Auboyer M.-H."/>
            <person name="Dessouter D."/>
            <person name="Fach P."/>
        </authorList>
    </citation>
    <scope>NUCLEOTIDE SEQUENCE [LARGE SCALE GENOMIC DNA]</scope>
    <source>
        <strain evidence="2 3">12LNRI-CD</strain>
    </source>
</reference>